<dbReference type="OrthoDB" id="20872at2759"/>
<reference evidence="2" key="1">
    <citation type="journal article" date="2021" name="Nat. Commun.">
        <title>Genetic determinants of endophytism in the Arabidopsis root mycobiome.</title>
        <authorList>
            <person name="Mesny F."/>
            <person name="Miyauchi S."/>
            <person name="Thiergart T."/>
            <person name="Pickel B."/>
            <person name="Atanasova L."/>
            <person name="Karlsson M."/>
            <person name="Huettel B."/>
            <person name="Barry K.W."/>
            <person name="Haridas S."/>
            <person name="Chen C."/>
            <person name="Bauer D."/>
            <person name="Andreopoulos W."/>
            <person name="Pangilinan J."/>
            <person name="LaButti K."/>
            <person name="Riley R."/>
            <person name="Lipzen A."/>
            <person name="Clum A."/>
            <person name="Drula E."/>
            <person name="Henrissat B."/>
            <person name="Kohler A."/>
            <person name="Grigoriev I.V."/>
            <person name="Martin F.M."/>
            <person name="Hacquard S."/>
        </authorList>
    </citation>
    <scope>NUCLEOTIDE SEQUENCE</scope>
    <source>
        <strain evidence="2">FSSC 5 MPI-SDFR-AT-0091</strain>
    </source>
</reference>
<dbReference type="Pfam" id="PF06985">
    <property type="entry name" value="HET"/>
    <property type="match status" value="1"/>
</dbReference>
<organism evidence="2 3">
    <name type="scientific">Fusarium solani</name>
    <name type="common">Filamentous fungus</name>
    <dbReference type="NCBI Taxonomy" id="169388"/>
    <lineage>
        <taxon>Eukaryota</taxon>
        <taxon>Fungi</taxon>
        <taxon>Dikarya</taxon>
        <taxon>Ascomycota</taxon>
        <taxon>Pezizomycotina</taxon>
        <taxon>Sordariomycetes</taxon>
        <taxon>Hypocreomycetidae</taxon>
        <taxon>Hypocreales</taxon>
        <taxon>Nectriaceae</taxon>
        <taxon>Fusarium</taxon>
        <taxon>Fusarium solani species complex</taxon>
    </lineage>
</organism>
<sequence length="477" mass="54866">MRLLNVHNLRIESRDPSAQIYAILSHTWGDEEVTFQEFQDAGKHSKKGYKKILDCCSQAREDGIDWVWVDTCCIDKTSSAELSEAINSMYAWYQGSAVCYVFLEEVPPLAPHFPEAEFRKARWFTRGWCLQELIAPVKVDFFAKDWTDIGTRWSLEETITEVTGIPGTAFDEGVSLRRFSIAQKMSWASQRKTSRKEDEAYCLLGIFNINMPLIYGEGVNAFRRLLSEILKKHEDYSFLLWTTAAAYLHDSFPPVALKPEFFQRHGLSTWNGETCAYQEIKFARGLPDLASRNPPQLTSRGLQVEMLVHPNPDAFLKDDDGEPVLDDTMLLVFTEFMYRDKLVCIALDKDGWGGRHSPMFWRSFSNQVFLVEAEPMGEPYELRKLYLAAHHIYEWSEVEPLRKPPGLRLHLSSKCGSATINFMRSIPQIQFSIPGQPPTYNPPPWSRLECLMPDFPDSGWDNLLLQFKLSYLIKSVI</sequence>
<dbReference type="PANTHER" id="PTHR10622">
    <property type="entry name" value="HET DOMAIN-CONTAINING PROTEIN"/>
    <property type="match status" value="1"/>
</dbReference>
<evidence type="ECO:0000259" key="1">
    <source>
        <dbReference type="Pfam" id="PF06985"/>
    </source>
</evidence>
<keyword evidence="3" id="KW-1185">Reference proteome</keyword>
<evidence type="ECO:0000313" key="3">
    <source>
        <dbReference type="Proteomes" id="UP000736672"/>
    </source>
</evidence>
<dbReference type="InterPro" id="IPR010730">
    <property type="entry name" value="HET"/>
</dbReference>
<comment type="caution">
    <text evidence="2">The sequence shown here is derived from an EMBL/GenBank/DDBJ whole genome shotgun (WGS) entry which is preliminary data.</text>
</comment>
<protein>
    <submittedName>
        <fullName evidence="2">Heterokaryon incompatibility protein-domain-containing protein</fullName>
    </submittedName>
</protein>
<dbReference type="PANTHER" id="PTHR10622:SF10">
    <property type="entry name" value="HET DOMAIN-CONTAINING PROTEIN"/>
    <property type="match status" value="1"/>
</dbReference>
<dbReference type="AlphaFoldDB" id="A0A9P9GMC5"/>
<name>A0A9P9GMC5_FUSSL</name>
<accession>A0A9P9GMC5</accession>
<dbReference type="EMBL" id="JAGTJS010000020">
    <property type="protein sequence ID" value="KAH7240517.1"/>
    <property type="molecule type" value="Genomic_DNA"/>
</dbReference>
<proteinExistence type="predicted"/>
<dbReference type="Proteomes" id="UP000736672">
    <property type="component" value="Unassembled WGS sequence"/>
</dbReference>
<feature type="domain" description="Heterokaryon incompatibility" evidence="1">
    <location>
        <begin position="21"/>
        <end position="104"/>
    </location>
</feature>
<evidence type="ECO:0000313" key="2">
    <source>
        <dbReference type="EMBL" id="KAH7240517.1"/>
    </source>
</evidence>
<gene>
    <name evidence="2" type="ORF">B0J15DRAFT_568541</name>
</gene>